<evidence type="ECO:0000256" key="5">
    <source>
        <dbReference type="ARBA" id="ARBA00022825"/>
    </source>
</evidence>
<keyword evidence="11" id="KW-1185">Reference proteome</keyword>
<dbReference type="NCBIfam" id="TIGR00705">
    <property type="entry name" value="SppA_67K"/>
    <property type="match status" value="1"/>
</dbReference>
<evidence type="ECO:0000259" key="9">
    <source>
        <dbReference type="Pfam" id="PF01343"/>
    </source>
</evidence>
<dbReference type="GO" id="GO:0006465">
    <property type="term" value="P:signal peptide processing"/>
    <property type="evidence" value="ECO:0007669"/>
    <property type="project" value="InterPro"/>
</dbReference>
<dbReference type="InterPro" id="IPR004635">
    <property type="entry name" value="Pept_S49_SppA"/>
</dbReference>
<dbReference type="PATRIC" id="fig|98804.3.peg.173"/>
<evidence type="ECO:0000256" key="7">
    <source>
        <dbReference type="PIRSR" id="PIRSR001217-1"/>
    </source>
</evidence>
<keyword evidence="6 8" id="KW-0472">Membrane</keyword>
<evidence type="ECO:0000256" key="4">
    <source>
        <dbReference type="ARBA" id="ARBA00022801"/>
    </source>
</evidence>
<dbReference type="EC" id="3.4.21.-" evidence="10"/>
<feature type="active site" description="Nucleophile" evidence="7">
    <location>
        <position position="414"/>
    </location>
</feature>
<evidence type="ECO:0000256" key="8">
    <source>
        <dbReference type="SAM" id="Phobius"/>
    </source>
</evidence>
<evidence type="ECO:0000313" key="11">
    <source>
        <dbReference type="Proteomes" id="UP000243633"/>
    </source>
</evidence>
<feature type="active site" description="Proton donor/acceptor" evidence="7">
    <location>
        <position position="213"/>
    </location>
</feature>
<dbReference type="InterPro" id="IPR029045">
    <property type="entry name" value="ClpP/crotonase-like_dom_sf"/>
</dbReference>
<keyword evidence="8" id="KW-1133">Transmembrane helix</keyword>
<keyword evidence="3 10" id="KW-0645">Protease</keyword>
<dbReference type="PANTHER" id="PTHR33209:SF1">
    <property type="entry name" value="PEPTIDASE S49 DOMAIN-CONTAINING PROTEIN"/>
    <property type="match status" value="1"/>
</dbReference>
<evidence type="ECO:0000256" key="6">
    <source>
        <dbReference type="ARBA" id="ARBA00023136"/>
    </source>
</evidence>
<dbReference type="CDD" id="cd07018">
    <property type="entry name" value="S49_SppA_67K_type"/>
    <property type="match status" value="1"/>
</dbReference>
<sequence length="623" mass="73039">MQFYSFIMQILKFIYYFINKLRHMFINFTFIIIFSIIIMFLYTIFPSNLSEITTSINNPSALIINLNNNLEDNYTPIKKNKNKIINFFERYFCFPSSSNSVYEIAQKIKQAQNDNKITGIILNFNKNFFSNRTTLEYLGKKLKNFKKSGKPIFSVSHFYNQNQYYLASFGNEILLFPHGSVIFEGMSIKKFYFKKFLQLLKIHTHIFKIGRYKTAVEIFKRNQPSKLSKKIDYFWLNFLWKKFLLTISRNRKISQFTLWNSTLKYLKQLKKYGNLTKIAKKNNLIDHVYSEENLKKKFIKIFGKNKNTQNYNFITLENYQIFNKKNDIPHNKIAIIFASGSIDNNFQNKNCMNISKIIQRIREVNNNPHIKAVVLRINTPGGSAFFSEILRKELLNFQKNKKPLIISMGDIAASGGYWMSTAGNYLIANSTTLTGSIGIFSVVNTFEKILEKFGIFQSCLTIKKPYTTNIFQNLNHESKNFLQYSIEKGYLDFIKLVSKARKKTYLQIHKIAQGKIWTGLIAKKIGLIDKIGDFDTAVRKAAKLANLKDYEIDWPTSEKNILEIIFEKFLNTFYTFTHQIFNIKFQKFIQNISFFLTNIVQLFKMCITPQKNLALCLTCSSIQ</sequence>
<dbReference type="OrthoDB" id="9764363at2"/>
<dbReference type="PIRSF" id="PIRSF001217">
    <property type="entry name" value="Protease_4_SppA"/>
    <property type="match status" value="1"/>
</dbReference>
<evidence type="ECO:0000256" key="1">
    <source>
        <dbReference type="ARBA" id="ARBA00004370"/>
    </source>
</evidence>
<dbReference type="GO" id="GO:0008236">
    <property type="term" value="F:serine-type peptidase activity"/>
    <property type="evidence" value="ECO:0007669"/>
    <property type="project" value="UniProtKB-KW"/>
</dbReference>
<feature type="domain" description="Peptidase S49" evidence="9">
    <location>
        <begin position="145"/>
        <end position="296"/>
    </location>
</feature>
<dbReference type="CDD" id="cd07023">
    <property type="entry name" value="S49_Sppa_N_C"/>
    <property type="match status" value="1"/>
</dbReference>
<organism evidence="10 11">
    <name type="scientific">Buchnera aphidicola subsp. Tuberolachnus salignus</name>
    <dbReference type="NCBI Taxonomy" id="98804"/>
    <lineage>
        <taxon>Bacteria</taxon>
        <taxon>Pseudomonadati</taxon>
        <taxon>Pseudomonadota</taxon>
        <taxon>Gammaproteobacteria</taxon>
        <taxon>Enterobacterales</taxon>
        <taxon>Erwiniaceae</taxon>
        <taxon>Buchnera</taxon>
    </lineage>
</organism>
<dbReference type="InterPro" id="IPR004634">
    <property type="entry name" value="Pept_S49_pIV"/>
</dbReference>
<dbReference type="NCBIfam" id="TIGR00706">
    <property type="entry name" value="SppA_dom"/>
    <property type="match status" value="1"/>
</dbReference>
<keyword evidence="4 10" id="KW-0378">Hydrolase</keyword>
<keyword evidence="5" id="KW-0720">Serine protease</keyword>
<evidence type="ECO:0000256" key="2">
    <source>
        <dbReference type="ARBA" id="ARBA00008683"/>
    </source>
</evidence>
<name>A0A160SWZ5_BUCTT</name>
<comment type="subcellular location">
    <subcellularLocation>
        <location evidence="1">Membrane</location>
    </subcellularLocation>
</comment>
<feature type="transmembrane region" description="Helical" evidence="8">
    <location>
        <begin position="21"/>
        <end position="45"/>
    </location>
</feature>
<dbReference type="STRING" id="98804.BTSPAZIEG_0183"/>
<dbReference type="Pfam" id="PF01343">
    <property type="entry name" value="Peptidase_S49"/>
    <property type="match status" value="2"/>
</dbReference>
<dbReference type="InterPro" id="IPR047272">
    <property type="entry name" value="S49_SppA_C"/>
</dbReference>
<dbReference type="EMBL" id="LN890285">
    <property type="protein sequence ID" value="CUR53158.1"/>
    <property type="molecule type" value="Genomic_DNA"/>
</dbReference>
<dbReference type="Proteomes" id="UP000243633">
    <property type="component" value="Chromosome 1"/>
</dbReference>
<protein>
    <submittedName>
        <fullName evidence="10">Protease 4</fullName>
        <ecNumber evidence="10">3.4.21.-</ecNumber>
    </submittedName>
</protein>
<dbReference type="InterPro" id="IPR002142">
    <property type="entry name" value="Peptidase_S49"/>
</dbReference>
<dbReference type="AlphaFoldDB" id="A0A160SWZ5"/>
<reference evidence="11" key="1">
    <citation type="submission" date="2015-10" db="EMBL/GenBank/DDBJ databases">
        <authorList>
            <person name="Manzano-Marin A."/>
            <person name="Manzano-Marin A."/>
        </authorList>
    </citation>
    <scope>NUCLEOTIDE SEQUENCE [LARGE SCALE GENOMIC DNA]</scope>
    <source>
        <strain evidence="11">BTs</strain>
    </source>
</reference>
<comment type="similarity">
    <text evidence="2">Belongs to the peptidase S49 family.</text>
</comment>
<dbReference type="PANTHER" id="PTHR33209">
    <property type="entry name" value="PROTEASE 4"/>
    <property type="match status" value="1"/>
</dbReference>
<gene>
    <name evidence="10" type="primary">sppA</name>
    <name evidence="10" type="ORF">BTSPAZIEG_0183</name>
</gene>
<evidence type="ECO:0000313" key="10">
    <source>
        <dbReference type="EMBL" id="CUR53158.1"/>
    </source>
</evidence>
<accession>A0A160SWZ5</accession>
<dbReference type="SUPFAM" id="SSF52096">
    <property type="entry name" value="ClpP/crotonase"/>
    <property type="match status" value="2"/>
</dbReference>
<feature type="domain" description="Peptidase S49" evidence="9">
    <location>
        <begin position="397"/>
        <end position="548"/>
    </location>
</feature>
<keyword evidence="8" id="KW-0812">Transmembrane</keyword>
<dbReference type="Gene3D" id="3.90.226.10">
    <property type="entry name" value="2-enoyl-CoA Hydratase, Chain A, domain 1"/>
    <property type="match status" value="4"/>
</dbReference>
<evidence type="ECO:0000256" key="3">
    <source>
        <dbReference type="ARBA" id="ARBA00022670"/>
    </source>
</evidence>
<proteinExistence type="inferred from homology"/>
<dbReference type="InterPro" id="IPR047217">
    <property type="entry name" value="S49_SppA_67K_type_N"/>
</dbReference>
<dbReference type="GO" id="GO:0016020">
    <property type="term" value="C:membrane"/>
    <property type="evidence" value="ECO:0007669"/>
    <property type="project" value="UniProtKB-SubCell"/>
</dbReference>
<dbReference type="RefSeq" id="WP_075472561.1">
    <property type="nucleotide sequence ID" value="NZ_LN890285.1"/>
</dbReference>